<dbReference type="FunFam" id="3.40.50.300:FF:000057">
    <property type="entry name" value="GTPase Der"/>
    <property type="match status" value="1"/>
</dbReference>
<comment type="caution">
    <text evidence="13">The sequence shown here is derived from an EMBL/GenBank/DDBJ whole genome shotgun (WGS) entry which is preliminary data.</text>
</comment>
<dbReference type="GO" id="GO:0005525">
    <property type="term" value="F:GTP binding"/>
    <property type="evidence" value="ECO:0007669"/>
    <property type="project" value="UniProtKB-UniRule"/>
</dbReference>
<feature type="binding site" evidence="9">
    <location>
        <begin position="57"/>
        <end position="61"/>
    </location>
    <ligand>
        <name>GTP</name>
        <dbReference type="ChEBI" id="CHEBI:37565"/>
        <label>1</label>
    </ligand>
</feature>
<evidence type="ECO:0000256" key="6">
    <source>
        <dbReference type="ARBA" id="ARBA00023134"/>
    </source>
</evidence>
<feature type="binding site" evidence="9">
    <location>
        <begin position="296"/>
        <end position="299"/>
    </location>
    <ligand>
        <name>GTP</name>
        <dbReference type="ChEBI" id="CHEBI:37565"/>
        <label>2</label>
    </ligand>
</feature>
<keyword evidence="4 11" id="KW-0677">Repeat</keyword>
<feature type="binding site" evidence="9">
    <location>
        <begin position="230"/>
        <end position="234"/>
    </location>
    <ligand>
        <name>GTP</name>
        <dbReference type="ChEBI" id="CHEBI:37565"/>
        <label>2</label>
    </ligand>
</feature>
<dbReference type="Proteomes" id="UP000654279">
    <property type="component" value="Unassembled WGS sequence"/>
</dbReference>
<dbReference type="GO" id="GO:0043022">
    <property type="term" value="F:ribosome binding"/>
    <property type="evidence" value="ECO:0007669"/>
    <property type="project" value="TreeGrafter"/>
</dbReference>
<dbReference type="InterPro" id="IPR027417">
    <property type="entry name" value="P-loop_NTPase"/>
</dbReference>
<evidence type="ECO:0000256" key="4">
    <source>
        <dbReference type="ARBA" id="ARBA00022737"/>
    </source>
</evidence>
<dbReference type="InterPro" id="IPR015946">
    <property type="entry name" value="KH_dom-like_a/b"/>
</dbReference>
<feature type="domain" description="EngA-type G" evidence="12">
    <location>
        <begin position="177"/>
        <end position="353"/>
    </location>
</feature>
<evidence type="ECO:0000313" key="13">
    <source>
        <dbReference type="EMBL" id="MBC8528823.1"/>
    </source>
</evidence>
<dbReference type="Pfam" id="PF14714">
    <property type="entry name" value="KH_dom-like"/>
    <property type="match status" value="1"/>
</dbReference>
<evidence type="ECO:0000256" key="7">
    <source>
        <dbReference type="ARBA" id="ARBA00032345"/>
    </source>
</evidence>
<proteinExistence type="inferred from homology"/>
<comment type="similarity">
    <text evidence="1 9 10 11">Belongs to the TRAFAC class TrmE-Era-EngA-EngB-Septin-like GTPase superfamily. EngA (Der) GTPase family.</text>
</comment>
<accession>A0A926D070</accession>
<dbReference type="InterPro" id="IPR032859">
    <property type="entry name" value="KH_dom-like"/>
</dbReference>
<gene>
    <name evidence="9 13" type="primary">der</name>
    <name evidence="13" type="ORF">H8699_05195</name>
</gene>
<dbReference type="CDD" id="cd01894">
    <property type="entry name" value="EngA1"/>
    <property type="match status" value="1"/>
</dbReference>
<keyword evidence="5 9" id="KW-0547">Nucleotide-binding</keyword>
<sequence length="445" mass="49983">MIKPLVAIVGRPNVGKSTFFNRIVGKRVSIVEDTPGVTRDRIYADAEWLNYHFTLVDTGGIDLASEDVLLSQMRAQAQIAIDTADVILFMVDAKQGLTAADEEVADFLRRFKKRVILIVNKVDNYPKLDNYYDFYALGLGDPWAVSAGQALGLGDVLDEIVSHFPEESRGDEEEDILHIAVVGKPNVGKSSLVNTILREERVIVSDIPGTTRDAIDTPFQEGEDRYTIIDTAGLRKRGRIEDESIERYSVIRTLTAIRRCDVALVLVDAQQGVTEQDTKIAGYVHEEGKSSIIIVNKWDLIEKQTNTMEKMRKQVLSDLSFMDYSPVHFISAKTGQRTQKILDMVKANYAEATKRIPTGLLNDALGDATAAIQPPSDKGRRLRIYYMTQVGVKPPHFVLFVNDPELMHFSYLRYLENYLRKTFGFSGTPIKFSLRARGEKGGRMK</sequence>
<evidence type="ECO:0000256" key="2">
    <source>
        <dbReference type="ARBA" id="ARBA00020953"/>
    </source>
</evidence>
<evidence type="ECO:0000256" key="10">
    <source>
        <dbReference type="PROSITE-ProRule" id="PRU01049"/>
    </source>
</evidence>
<comment type="function">
    <text evidence="8 9 11">GTPase that plays an essential role in the late steps of ribosome biogenesis.</text>
</comment>
<dbReference type="InterPro" id="IPR005225">
    <property type="entry name" value="Small_GTP-bd"/>
</dbReference>
<evidence type="ECO:0000256" key="3">
    <source>
        <dbReference type="ARBA" id="ARBA00022517"/>
    </source>
</evidence>
<keyword evidence="6 9" id="KW-0342">GTP-binding</keyword>
<dbReference type="Gene3D" id="3.30.300.20">
    <property type="match status" value="1"/>
</dbReference>
<evidence type="ECO:0000256" key="11">
    <source>
        <dbReference type="RuleBase" id="RU004481"/>
    </source>
</evidence>
<feature type="binding site" evidence="9">
    <location>
        <begin position="120"/>
        <end position="123"/>
    </location>
    <ligand>
        <name>GTP</name>
        <dbReference type="ChEBI" id="CHEBI:37565"/>
        <label>1</label>
    </ligand>
</feature>
<dbReference type="HAMAP" id="MF_00195">
    <property type="entry name" value="GTPase_Der"/>
    <property type="match status" value="1"/>
</dbReference>
<dbReference type="InterPro" id="IPR006073">
    <property type="entry name" value="GTP-bd"/>
</dbReference>
<evidence type="ECO:0000256" key="5">
    <source>
        <dbReference type="ARBA" id="ARBA00022741"/>
    </source>
</evidence>
<evidence type="ECO:0000259" key="12">
    <source>
        <dbReference type="PROSITE" id="PS51712"/>
    </source>
</evidence>
<dbReference type="RefSeq" id="WP_138295894.1">
    <property type="nucleotide sequence ID" value="NZ_JACRSO010000002.1"/>
</dbReference>
<evidence type="ECO:0000313" key="14">
    <source>
        <dbReference type="Proteomes" id="UP000654279"/>
    </source>
</evidence>
<keyword evidence="3 9" id="KW-0690">Ribosome biogenesis</keyword>
<dbReference type="PRINTS" id="PR00326">
    <property type="entry name" value="GTP1OBG"/>
</dbReference>
<dbReference type="InterPro" id="IPR016484">
    <property type="entry name" value="GTPase_Der"/>
</dbReference>
<evidence type="ECO:0000256" key="8">
    <source>
        <dbReference type="ARBA" id="ARBA00053470"/>
    </source>
</evidence>
<dbReference type="GO" id="GO:0042254">
    <property type="term" value="P:ribosome biogenesis"/>
    <property type="evidence" value="ECO:0007669"/>
    <property type="project" value="UniProtKB-KW"/>
</dbReference>
<feature type="binding site" evidence="9">
    <location>
        <begin position="10"/>
        <end position="17"/>
    </location>
    <ligand>
        <name>GTP</name>
        <dbReference type="ChEBI" id="CHEBI:37565"/>
        <label>1</label>
    </ligand>
</feature>
<dbReference type="AlphaFoldDB" id="A0A926D070"/>
<feature type="binding site" evidence="9">
    <location>
        <begin position="183"/>
        <end position="190"/>
    </location>
    <ligand>
        <name>GTP</name>
        <dbReference type="ChEBI" id="CHEBI:37565"/>
        <label>2</label>
    </ligand>
</feature>
<dbReference type="FunFam" id="3.30.300.20:FF:000004">
    <property type="entry name" value="GTPase Der"/>
    <property type="match status" value="1"/>
</dbReference>
<evidence type="ECO:0000256" key="1">
    <source>
        <dbReference type="ARBA" id="ARBA00008279"/>
    </source>
</evidence>
<dbReference type="PIRSF" id="PIRSF006485">
    <property type="entry name" value="GTP-binding_EngA"/>
    <property type="match status" value="1"/>
</dbReference>
<name>A0A926D070_9FIRM</name>
<dbReference type="FunFam" id="3.40.50.300:FF:000040">
    <property type="entry name" value="GTPase Der"/>
    <property type="match status" value="1"/>
</dbReference>
<keyword evidence="14" id="KW-1185">Reference proteome</keyword>
<dbReference type="Gene3D" id="3.40.50.300">
    <property type="entry name" value="P-loop containing nucleotide triphosphate hydrolases"/>
    <property type="match status" value="2"/>
</dbReference>
<dbReference type="Pfam" id="PF01926">
    <property type="entry name" value="MMR_HSR1"/>
    <property type="match status" value="2"/>
</dbReference>
<feature type="domain" description="EngA-type G" evidence="12">
    <location>
        <begin position="4"/>
        <end position="168"/>
    </location>
</feature>
<dbReference type="PANTHER" id="PTHR43834:SF6">
    <property type="entry name" value="GTPASE DER"/>
    <property type="match status" value="1"/>
</dbReference>
<dbReference type="PROSITE" id="PS51712">
    <property type="entry name" value="G_ENGA"/>
    <property type="match status" value="2"/>
</dbReference>
<evidence type="ECO:0000256" key="9">
    <source>
        <dbReference type="HAMAP-Rule" id="MF_00195"/>
    </source>
</evidence>
<dbReference type="NCBIfam" id="TIGR03594">
    <property type="entry name" value="GTPase_EngA"/>
    <property type="match status" value="1"/>
</dbReference>
<dbReference type="InterPro" id="IPR031166">
    <property type="entry name" value="G_ENGA"/>
</dbReference>
<organism evidence="13 14">
    <name type="scientific">Luoshenia tenuis</name>
    <dbReference type="NCBI Taxonomy" id="2763654"/>
    <lineage>
        <taxon>Bacteria</taxon>
        <taxon>Bacillati</taxon>
        <taxon>Bacillota</taxon>
        <taxon>Clostridia</taxon>
        <taxon>Christensenellales</taxon>
        <taxon>Christensenellaceae</taxon>
        <taxon>Luoshenia</taxon>
    </lineage>
</organism>
<comment type="subunit">
    <text evidence="9">Associates with the 50S ribosomal subunit.</text>
</comment>
<dbReference type="PANTHER" id="PTHR43834">
    <property type="entry name" value="GTPASE DER"/>
    <property type="match status" value="1"/>
</dbReference>
<dbReference type="NCBIfam" id="TIGR00231">
    <property type="entry name" value="small_GTP"/>
    <property type="match status" value="2"/>
</dbReference>
<dbReference type="SUPFAM" id="SSF52540">
    <property type="entry name" value="P-loop containing nucleoside triphosphate hydrolases"/>
    <property type="match status" value="2"/>
</dbReference>
<reference evidence="13" key="1">
    <citation type="submission" date="2020-08" db="EMBL/GenBank/DDBJ databases">
        <title>Genome public.</title>
        <authorList>
            <person name="Liu C."/>
            <person name="Sun Q."/>
        </authorList>
    </citation>
    <scope>NUCLEOTIDE SEQUENCE</scope>
    <source>
        <strain evidence="13">NSJ-44</strain>
    </source>
</reference>
<dbReference type="CDD" id="cd01895">
    <property type="entry name" value="EngA2"/>
    <property type="match status" value="1"/>
</dbReference>
<dbReference type="EMBL" id="JACRSO010000002">
    <property type="protein sequence ID" value="MBC8528823.1"/>
    <property type="molecule type" value="Genomic_DNA"/>
</dbReference>
<protein>
    <recommendedName>
        <fullName evidence="2 9">GTPase Der</fullName>
    </recommendedName>
    <alternativeName>
        <fullName evidence="7 9">GTP-binding protein EngA</fullName>
    </alternativeName>
</protein>